<organism evidence="3 4">
    <name type="scientific">Eiseniibacteriota bacterium</name>
    <dbReference type="NCBI Taxonomy" id="2212470"/>
    <lineage>
        <taxon>Bacteria</taxon>
        <taxon>Candidatus Eiseniibacteriota</taxon>
    </lineage>
</organism>
<dbReference type="SUPFAM" id="SSF50952">
    <property type="entry name" value="Soluble quinoprotein glucose dehydrogenase"/>
    <property type="match status" value="1"/>
</dbReference>
<accession>A0A538SG00</accession>
<dbReference type="InterPro" id="IPR025965">
    <property type="entry name" value="FlgD/Vpr_Ig-like"/>
</dbReference>
<evidence type="ECO:0000313" key="4">
    <source>
        <dbReference type="Proteomes" id="UP000320184"/>
    </source>
</evidence>
<evidence type="ECO:0000259" key="1">
    <source>
        <dbReference type="Pfam" id="PF07995"/>
    </source>
</evidence>
<reference evidence="3 4" key="1">
    <citation type="journal article" date="2019" name="Nat. Microbiol.">
        <title>Mediterranean grassland soil C-N compound turnover is dependent on rainfall and depth, and is mediated by genomically divergent microorganisms.</title>
        <authorList>
            <person name="Diamond S."/>
            <person name="Andeer P.F."/>
            <person name="Li Z."/>
            <person name="Crits-Christoph A."/>
            <person name="Burstein D."/>
            <person name="Anantharaman K."/>
            <person name="Lane K.R."/>
            <person name="Thomas B.C."/>
            <person name="Pan C."/>
            <person name="Northen T.R."/>
            <person name="Banfield J.F."/>
        </authorList>
    </citation>
    <scope>NUCLEOTIDE SEQUENCE [LARGE SCALE GENOMIC DNA]</scope>
    <source>
        <strain evidence="3">WS_3</strain>
    </source>
</reference>
<dbReference type="InterPro" id="IPR011042">
    <property type="entry name" value="6-blade_b-propeller_TolB-like"/>
</dbReference>
<dbReference type="EMBL" id="VBOT01000102">
    <property type="protein sequence ID" value="TMQ50297.1"/>
    <property type="molecule type" value="Genomic_DNA"/>
</dbReference>
<dbReference type="Pfam" id="PF13860">
    <property type="entry name" value="FlgD_ig"/>
    <property type="match status" value="1"/>
</dbReference>
<dbReference type="Proteomes" id="UP000320184">
    <property type="component" value="Unassembled WGS sequence"/>
</dbReference>
<dbReference type="Gene3D" id="2.60.40.4070">
    <property type="match status" value="1"/>
</dbReference>
<dbReference type="InterPro" id="IPR012938">
    <property type="entry name" value="Glc/Sorbosone_DH"/>
</dbReference>
<protein>
    <recommendedName>
        <fullName evidence="5">T9SS type A sorting domain-containing protein</fullName>
    </recommendedName>
</protein>
<sequence length="602" mass="65469">MGTGTKGSTPGSTSCATRCREGPLPAAWWWRDELPRACAPSARAGGFACLPDPATARILECACSAHPPSSQTAIPIAGLYGRFMPPPRTALILCLGLLASGSMAGASPLQIPTDFTDQQVMDGLRQPTGMAFLPDGRLLVVEQSGGVRMIVEGKLGAIDPVLTVDSVLVSPEQGLTGIAVDPRWPSRPYVYVYYDALELRCRITRFKAMGDLTAPTSGVLWLDPASRYEVIRDIPDLRLSHNGGSLRFGPDGMLYAGLGEDSFSCASQDTLSLRGVMIRCDLTRLPDGLGGPPDKTLLVPADNPMASHPNLNARLVWASGLRNPFRFHVDPRDGSLFVADVGWNLYEEIDHITSPGGDYGWPYLEGPAPYVSSCSGIVKASQFEAPIHYYDRTGFTATVVSGDVYRRGNCFYCSFPNEYVGDYFFSDYYAGFLRRLKHDESGWSLAAPVPGQPDALDWGLGFEQVSDYLVAPDGSLWYCRMARDYQDGTGEIHRIFYSSPLVSVGARPTESVSFAAPYPSPTRGRATLTYTVPRSARVSLSIYDASGRQVRRLGPPAIVAAGRHTQVWDGRTERGEEAAPGMYLARLVVDGVRFERNIPLVR</sequence>
<comment type="caution">
    <text evidence="3">The sequence shown here is derived from an EMBL/GenBank/DDBJ whole genome shotgun (WGS) entry which is preliminary data.</text>
</comment>
<name>A0A538SG00_UNCEI</name>
<feature type="domain" description="Glucose/Sorbosone dehydrogenase" evidence="1">
    <location>
        <begin position="124"/>
        <end position="410"/>
    </location>
</feature>
<dbReference type="InterPro" id="IPR011041">
    <property type="entry name" value="Quinoprot_gluc/sorb_DH_b-prop"/>
</dbReference>
<evidence type="ECO:0000259" key="2">
    <source>
        <dbReference type="Pfam" id="PF13860"/>
    </source>
</evidence>
<dbReference type="Gene3D" id="2.120.10.30">
    <property type="entry name" value="TolB, C-terminal domain"/>
    <property type="match status" value="1"/>
</dbReference>
<proteinExistence type="predicted"/>
<dbReference type="AlphaFoldDB" id="A0A538SG00"/>
<feature type="domain" description="FlgD/Vpr Ig-like" evidence="2">
    <location>
        <begin position="525"/>
        <end position="584"/>
    </location>
</feature>
<evidence type="ECO:0008006" key="5">
    <source>
        <dbReference type="Google" id="ProtNLM"/>
    </source>
</evidence>
<gene>
    <name evidence="3" type="ORF">E6K73_07995</name>
</gene>
<evidence type="ECO:0000313" key="3">
    <source>
        <dbReference type="EMBL" id="TMQ50297.1"/>
    </source>
</evidence>
<dbReference type="PANTHER" id="PTHR19328">
    <property type="entry name" value="HEDGEHOG-INTERACTING PROTEIN"/>
    <property type="match status" value="1"/>
</dbReference>
<dbReference type="Pfam" id="PF07995">
    <property type="entry name" value="GSDH"/>
    <property type="match status" value="1"/>
</dbReference>
<dbReference type="PANTHER" id="PTHR19328:SF13">
    <property type="entry name" value="HIPL1 PROTEIN"/>
    <property type="match status" value="1"/>
</dbReference>